<dbReference type="InterPro" id="IPR017871">
    <property type="entry name" value="ABC_transporter-like_CS"/>
</dbReference>
<name>A0A839RK66_9ACTN</name>
<dbReference type="InterPro" id="IPR050166">
    <property type="entry name" value="ABC_transporter_ATP-bind"/>
</dbReference>
<reference evidence="5 6" key="1">
    <citation type="submission" date="2020-08" db="EMBL/GenBank/DDBJ databases">
        <title>Sequencing the genomes of 1000 actinobacteria strains.</title>
        <authorList>
            <person name="Klenk H.-P."/>
        </authorList>
    </citation>
    <scope>NUCLEOTIDE SEQUENCE [LARGE SCALE GENOMIC DNA]</scope>
    <source>
        <strain evidence="5 6">DSM 45258</strain>
    </source>
</reference>
<dbReference type="InterPro" id="IPR003593">
    <property type="entry name" value="AAA+_ATPase"/>
</dbReference>
<keyword evidence="3 5" id="KW-0067">ATP-binding</keyword>
<evidence type="ECO:0000313" key="6">
    <source>
        <dbReference type="Proteomes" id="UP000567922"/>
    </source>
</evidence>
<dbReference type="Proteomes" id="UP000567922">
    <property type="component" value="Unassembled WGS sequence"/>
</dbReference>
<dbReference type="EMBL" id="JACHWS010000001">
    <property type="protein sequence ID" value="MBB3036797.1"/>
    <property type="molecule type" value="Genomic_DNA"/>
</dbReference>
<sequence>MTEAQHIRDRGDADSPAELDLDGVSKAYGDTLAVRDITAYVPAGKVSVIVGPSGCGKSTLLRIISGLDSPTDGSVSFNGVVVDGVPDGLAMVFQDYSRSLFPWMRVDSNIAFPLKRVPREERAARVQEAIDAVGLNGKEKLYPWQMSGGMQQRVAIARALACHPKLLLMDEPYASVDAQTRAELEDLLLKIQAEKNITVLVVTHDIDESVYLADHIIVLSKPPSVVAETIEVDLARPRDHVVTKTDPRFVEIRGHVTRMLRGAAVSA</sequence>
<protein>
    <submittedName>
        <fullName evidence="5">NitT/TauT family transport system ATP-binding protein</fullName>
    </submittedName>
</protein>
<gene>
    <name evidence="5" type="ORF">FHU29_001231</name>
</gene>
<dbReference type="SMART" id="SM00382">
    <property type="entry name" value="AAA"/>
    <property type="match status" value="1"/>
</dbReference>
<evidence type="ECO:0000259" key="4">
    <source>
        <dbReference type="PROSITE" id="PS50893"/>
    </source>
</evidence>
<dbReference type="PANTHER" id="PTHR42788">
    <property type="entry name" value="TAURINE IMPORT ATP-BINDING PROTEIN-RELATED"/>
    <property type="match status" value="1"/>
</dbReference>
<organism evidence="5 6">
    <name type="scientific">Hoyosella altamirensis</name>
    <dbReference type="NCBI Taxonomy" id="616997"/>
    <lineage>
        <taxon>Bacteria</taxon>
        <taxon>Bacillati</taxon>
        <taxon>Actinomycetota</taxon>
        <taxon>Actinomycetes</taxon>
        <taxon>Mycobacteriales</taxon>
        <taxon>Hoyosellaceae</taxon>
        <taxon>Hoyosella</taxon>
    </lineage>
</organism>
<keyword evidence="1" id="KW-0813">Transport</keyword>
<evidence type="ECO:0000256" key="2">
    <source>
        <dbReference type="ARBA" id="ARBA00022741"/>
    </source>
</evidence>
<dbReference type="InterPro" id="IPR003439">
    <property type="entry name" value="ABC_transporter-like_ATP-bd"/>
</dbReference>
<dbReference type="InterPro" id="IPR027417">
    <property type="entry name" value="P-loop_NTPase"/>
</dbReference>
<dbReference type="OrthoDB" id="8773773at2"/>
<dbReference type="GO" id="GO:0005524">
    <property type="term" value="F:ATP binding"/>
    <property type="evidence" value="ECO:0007669"/>
    <property type="project" value="UniProtKB-KW"/>
</dbReference>
<dbReference type="PROSITE" id="PS00211">
    <property type="entry name" value="ABC_TRANSPORTER_1"/>
    <property type="match status" value="1"/>
</dbReference>
<comment type="caution">
    <text evidence="5">The sequence shown here is derived from an EMBL/GenBank/DDBJ whole genome shotgun (WGS) entry which is preliminary data.</text>
</comment>
<dbReference type="SUPFAM" id="SSF52540">
    <property type="entry name" value="P-loop containing nucleoside triphosphate hydrolases"/>
    <property type="match status" value="1"/>
</dbReference>
<proteinExistence type="predicted"/>
<dbReference type="PANTHER" id="PTHR42788:SF13">
    <property type="entry name" value="ALIPHATIC SULFONATES IMPORT ATP-BINDING PROTEIN SSUB"/>
    <property type="match status" value="1"/>
</dbReference>
<evidence type="ECO:0000256" key="3">
    <source>
        <dbReference type="ARBA" id="ARBA00022840"/>
    </source>
</evidence>
<dbReference type="CDD" id="cd03293">
    <property type="entry name" value="ABC_NrtD_SsuB_transporters"/>
    <property type="match status" value="1"/>
</dbReference>
<dbReference type="RefSeq" id="WP_064440809.1">
    <property type="nucleotide sequence ID" value="NZ_BDDI01000010.1"/>
</dbReference>
<evidence type="ECO:0000313" key="5">
    <source>
        <dbReference type="EMBL" id="MBB3036797.1"/>
    </source>
</evidence>
<feature type="domain" description="ABC transporter" evidence="4">
    <location>
        <begin position="19"/>
        <end position="246"/>
    </location>
</feature>
<dbReference type="Gene3D" id="3.40.50.300">
    <property type="entry name" value="P-loop containing nucleotide triphosphate hydrolases"/>
    <property type="match status" value="1"/>
</dbReference>
<dbReference type="AlphaFoldDB" id="A0A839RK66"/>
<dbReference type="PROSITE" id="PS50893">
    <property type="entry name" value="ABC_TRANSPORTER_2"/>
    <property type="match status" value="1"/>
</dbReference>
<dbReference type="GO" id="GO:0016887">
    <property type="term" value="F:ATP hydrolysis activity"/>
    <property type="evidence" value="ECO:0007669"/>
    <property type="project" value="InterPro"/>
</dbReference>
<evidence type="ECO:0000256" key="1">
    <source>
        <dbReference type="ARBA" id="ARBA00022448"/>
    </source>
</evidence>
<keyword evidence="6" id="KW-1185">Reference proteome</keyword>
<accession>A0A839RK66</accession>
<dbReference type="Pfam" id="PF00005">
    <property type="entry name" value="ABC_tran"/>
    <property type="match status" value="1"/>
</dbReference>
<keyword evidence="2" id="KW-0547">Nucleotide-binding</keyword>